<evidence type="ECO:0000313" key="2">
    <source>
        <dbReference type="EMBL" id="CAH0724417.1"/>
    </source>
</evidence>
<evidence type="ECO:0000313" key="3">
    <source>
        <dbReference type="Proteomes" id="UP000838878"/>
    </source>
</evidence>
<proteinExistence type="predicted"/>
<gene>
    <name evidence="2" type="ORF">BINO364_LOCUS10127</name>
</gene>
<feature type="compositionally biased region" description="Basic and acidic residues" evidence="1">
    <location>
        <begin position="47"/>
        <end position="75"/>
    </location>
</feature>
<dbReference type="Proteomes" id="UP000838878">
    <property type="component" value="Chromosome 4"/>
</dbReference>
<dbReference type="AlphaFoldDB" id="A0A8J9UR39"/>
<reference evidence="2" key="1">
    <citation type="submission" date="2021-12" db="EMBL/GenBank/DDBJ databases">
        <authorList>
            <person name="Martin H S."/>
        </authorList>
    </citation>
    <scope>NUCLEOTIDE SEQUENCE</scope>
</reference>
<sequence length="400" mass="46028">MPPKKNKEERLAQQRLCKRRRYAEIKNDPELLALAKEKRKIRYLKDKEAKKVKSISEKTPRSQREQRKKWKENSKRYRQNKKQAKPPNFEAFVVSSNQGDSISTHDLEGDPLLENKHDAAAAIRKVRYVEIKKRNILLNIIAAYKKRDKARCKQIQRLKKLLKERQKTQIETKNDILVLENYHSKISLQFENCSSLNSITWSYSEVGHGKGAPDGVGGTIKRMADGMVMYGQDLGPFDQFYELITRYIENERLKVIVKKVNDSDILLKASLIPDNLQPFRGTFSVYQALWDRSEPKTTLRKLSCFDCGPSKICEHGKHLGCIPLLQKENVRSNIVESDLTLLAKTKSNSTKNKKVTILSDITLNDINMSKKIVGRFSKHLDVTILAKTKSDETTKPSTSK</sequence>
<accession>A0A8J9UR39</accession>
<keyword evidence="3" id="KW-1185">Reference proteome</keyword>
<evidence type="ECO:0000256" key="1">
    <source>
        <dbReference type="SAM" id="MobiDB-lite"/>
    </source>
</evidence>
<organism evidence="2 3">
    <name type="scientific">Brenthis ino</name>
    <name type="common">lesser marbled fritillary</name>
    <dbReference type="NCBI Taxonomy" id="405034"/>
    <lineage>
        <taxon>Eukaryota</taxon>
        <taxon>Metazoa</taxon>
        <taxon>Ecdysozoa</taxon>
        <taxon>Arthropoda</taxon>
        <taxon>Hexapoda</taxon>
        <taxon>Insecta</taxon>
        <taxon>Pterygota</taxon>
        <taxon>Neoptera</taxon>
        <taxon>Endopterygota</taxon>
        <taxon>Lepidoptera</taxon>
        <taxon>Glossata</taxon>
        <taxon>Ditrysia</taxon>
        <taxon>Papilionoidea</taxon>
        <taxon>Nymphalidae</taxon>
        <taxon>Heliconiinae</taxon>
        <taxon>Argynnini</taxon>
        <taxon>Brenthis</taxon>
    </lineage>
</organism>
<feature type="region of interest" description="Disordered" evidence="1">
    <location>
        <begin position="47"/>
        <end position="88"/>
    </location>
</feature>
<dbReference type="EMBL" id="OV170224">
    <property type="protein sequence ID" value="CAH0724417.1"/>
    <property type="molecule type" value="Genomic_DNA"/>
</dbReference>
<name>A0A8J9UR39_9NEOP</name>
<protein>
    <submittedName>
        <fullName evidence="2">Uncharacterized protein</fullName>
    </submittedName>
</protein>
<feature type="non-terminal residue" evidence="2">
    <location>
        <position position="400"/>
    </location>
</feature>
<dbReference type="OrthoDB" id="6375801at2759"/>